<proteinExistence type="predicted"/>
<dbReference type="STRING" id="327939.BIW53_15945"/>
<feature type="domain" description="Fe2OG dioxygenase" evidence="7">
    <location>
        <begin position="102"/>
        <end position="200"/>
    </location>
</feature>
<dbReference type="GO" id="GO:0031543">
    <property type="term" value="F:peptidyl-proline dioxygenase activity"/>
    <property type="evidence" value="ECO:0007669"/>
    <property type="project" value="TreeGrafter"/>
</dbReference>
<dbReference type="InterPro" id="IPR044862">
    <property type="entry name" value="Pro_4_hyd_alph_FE2OG_OXY"/>
</dbReference>
<dbReference type="EMBL" id="MNAN01000034">
    <property type="protein sequence ID" value="OHU94552.1"/>
    <property type="molecule type" value="Genomic_DNA"/>
</dbReference>
<keyword evidence="6" id="KW-0408">Iron</keyword>
<evidence type="ECO:0000256" key="5">
    <source>
        <dbReference type="ARBA" id="ARBA00023002"/>
    </source>
</evidence>
<comment type="cofactor">
    <cofactor evidence="1">
        <name>L-ascorbate</name>
        <dbReference type="ChEBI" id="CHEBI:38290"/>
    </cofactor>
</comment>
<dbReference type="Pfam" id="PF13640">
    <property type="entry name" value="2OG-FeII_Oxy_3"/>
    <property type="match status" value="1"/>
</dbReference>
<dbReference type="PROSITE" id="PS51471">
    <property type="entry name" value="FE2OG_OXY"/>
    <property type="match status" value="1"/>
</dbReference>
<evidence type="ECO:0000313" key="8">
    <source>
        <dbReference type="EMBL" id="OHU94552.1"/>
    </source>
</evidence>
<keyword evidence="4" id="KW-0223">Dioxygenase</keyword>
<dbReference type="AlphaFoldDB" id="A0A1S1N7B3"/>
<name>A0A1S1N7B3_9GAMM</name>
<evidence type="ECO:0000313" key="9">
    <source>
        <dbReference type="Proteomes" id="UP000180253"/>
    </source>
</evidence>
<organism evidence="8 9">
    <name type="scientific">Pseudoalteromonas byunsanensis</name>
    <dbReference type="NCBI Taxonomy" id="327939"/>
    <lineage>
        <taxon>Bacteria</taxon>
        <taxon>Pseudomonadati</taxon>
        <taxon>Pseudomonadota</taxon>
        <taxon>Gammaproteobacteria</taxon>
        <taxon>Alteromonadales</taxon>
        <taxon>Pseudoalteromonadaceae</taxon>
        <taxon>Pseudoalteromonas</taxon>
    </lineage>
</organism>
<keyword evidence="3" id="KW-0847">Vitamin C</keyword>
<dbReference type="RefSeq" id="WP_070993020.1">
    <property type="nucleotide sequence ID" value="NZ_CBCSHD010000010.1"/>
</dbReference>
<evidence type="ECO:0000259" key="7">
    <source>
        <dbReference type="PROSITE" id="PS51471"/>
    </source>
</evidence>
<reference evidence="8 9" key="1">
    <citation type="submission" date="2016-10" db="EMBL/GenBank/DDBJ databases">
        <title>Pseudoalteromonas amylolytica sp. nov., isolated from the surface seawater.</title>
        <authorList>
            <person name="Wu Y.-H."/>
            <person name="Cheng H."/>
            <person name="Jin X.-B."/>
            <person name="Wang C.-S."/>
            <person name="Xu X.-W."/>
        </authorList>
    </citation>
    <scope>NUCLEOTIDE SEQUENCE [LARGE SCALE GENOMIC DNA]</scope>
    <source>
        <strain evidence="8 9">JCM 12483</strain>
    </source>
</reference>
<dbReference type="PANTHER" id="PTHR12907:SF26">
    <property type="entry name" value="HIF PROLYL HYDROXYLASE, ISOFORM C"/>
    <property type="match status" value="1"/>
</dbReference>
<gene>
    <name evidence="8" type="ORF">BIW53_15945</name>
</gene>
<dbReference type="Gene3D" id="2.60.120.620">
    <property type="entry name" value="q2cbj1_9rhob like domain"/>
    <property type="match status" value="1"/>
</dbReference>
<dbReference type="GO" id="GO:0031418">
    <property type="term" value="F:L-ascorbic acid binding"/>
    <property type="evidence" value="ECO:0007669"/>
    <property type="project" value="UniProtKB-KW"/>
</dbReference>
<accession>A0A1S1N7B3</accession>
<evidence type="ECO:0000256" key="6">
    <source>
        <dbReference type="ARBA" id="ARBA00023004"/>
    </source>
</evidence>
<dbReference type="Proteomes" id="UP000180253">
    <property type="component" value="Unassembled WGS sequence"/>
</dbReference>
<dbReference type="SMART" id="SM00702">
    <property type="entry name" value="P4Hc"/>
    <property type="match status" value="1"/>
</dbReference>
<protein>
    <submittedName>
        <fullName evidence="8">Proline hydroxylase</fullName>
    </submittedName>
</protein>
<sequence>MATSTNLFEQIALDLQVHGVSIQSLDLQEPALLALTERLDILSQRDFHRAGIGRQEEHMKNEQVRRDKIHWLETSDTHESLFLSYMQDLKVYLNRRLFLGLFSYECHFAHYESGAFYKKHLDAFKGEANRVLSTVLYLNPNWQEGDGGELVIYDPNNSDEILQIVTPNYGTLVTFLSEEFPHEVLPAKKARYSIAGWFRVNTSVGGNIDPPQ</sequence>
<evidence type="ECO:0000256" key="4">
    <source>
        <dbReference type="ARBA" id="ARBA00022964"/>
    </source>
</evidence>
<dbReference type="OrthoDB" id="9783171at2"/>
<keyword evidence="2" id="KW-0479">Metal-binding</keyword>
<keyword evidence="5" id="KW-0560">Oxidoreductase</keyword>
<evidence type="ECO:0000256" key="3">
    <source>
        <dbReference type="ARBA" id="ARBA00022896"/>
    </source>
</evidence>
<comment type="caution">
    <text evidence="8">The sequence shown here is derived from an EMBL/GenBank/DDBJ whole genome shotgun (WGS) entry which is preliminary data.</text>
</comment>
<dbReference type="GO" id="GO:0071456">
    <property type="term" value="P:cellular response to hypoxia"/>
    <property type="evidence" value="ECO:0007669"/>
    <property type="project" value="TreeGrafter"/>
</dbReference>
<dbReference type="InterPro" id="IPR006620">
    <property type="entry name" value="Pro_4_hyd_alph"/>
</dbReference>
<dbReference type="InterPro" id="IPR051559">
    <property type="entry name" value="HIF_prolyl_hydroxylases"/>
</dbReference>
<dbReference type="InterPro" id="IPR005123">
    <property type="entry name" value="Oxoglu/Fe-dep_dioxygenase_dom"/>
</dbReference>
<keyword evidence="9" id="KW-1185">Reference proteome</keyword>
<evidence type="ECO:0000256" key="1">
    <source>
        <dbReference type="ARBA" id="ARBA00001961"/>
    </source>
</evidence>
<dbReference type="PANTHER" id="PTHR12907">
    <property type="entry name" value="EGL NINE HOMOLOG-RELATED"/>
    <property type="match status" value="1"/>
</dbReference>
<evidence type="ECO:0000256" key="2">
    <source>
        <dbReference type="ARBA" id="ARBA00022723"/>
    </source>
</evidence>
<dbReference type="GO" id="GO:0008198">
    <property type="term" value="F:ferrous iron binding"/>
    <property type="evidence" value="ECO:0007669"/>
    <property type="project" value="TreeGrafter"/>
</dbReference>